<dbReference type="PANTHER" id="PTHR39190:SF1">
    <property type="entry name" value="FLAGELLAR ASSEMBLY FACTOR FLIW"/>
    <property type="match status" value="1"/>
</dbReference>
<keyword evidence="4" id="KW-0969">Cilium</keyword>
<evidence type="ECO:0000256" key="2">
    <source>
        <dbReference type="ARBA" id="ARBA00022795"/>
    </source>
</evidence>
<gene>
    <name evidence="4" type="primary">fliW</name>
    <name evidence="4" type="ORF">WOB96_12595</name>
</gene>
<dbReference type="PANTHER" id="PTHR39190">
    <property type="entry name" value="FLAGELLAR ASSEMBLY FACTOR FLIW"/>
    <property type="match status" value="1"/>
</dbReference>
<dbReference type="Proteomes" id="UP001446205">
    <property type="component" value="Unassembled WGS sequence"/>
</dbReference>
<accession>A0ABU9DAN8</accession>
<sequence>MNRTIDSAQFGPLQISPDQILVCEEPLLGFEHLREFVLLEHPQFRPFTWLQSLESPELCFILAEARHFGLHYDLARFAPGQQGLSTLQLRVMVILPGNEHEPIRAHKLGPIWFDGESRRFGQRVVDATQVQDGVLSPENGQDGQQAMLPCMLVE</sequence>
<organism evidence="4 5">
    <name type="scientific">Thermithiobacillus plumbiphilus</name>
    <dbReference type="NCBI Taxonomy" id="1729899"/>
    <lineage>
        <taxon>Bacteria</taxon>
        <taxon>Pseudomonadati</taxon>
        <taxon>Pseudomonadota</taxon>
        <taxon>Acidithiobacillia</taxon>
        <taxon>Acidithiobacillales</taxon>
        <taxon>Thermithiobacillaceae</taxon>
        <taxon>Thermithiobacillus</taxon>
    </lineage>
</organism>
<keyword evidence="4" id="KW-0282">Flagellum</keyword>
<dbReference type="SUPFAM" id="SSF141457">
    <property type="entry name" value="BH3618-like"/>
    <property type="match status" value="1"/>
</dbReference>
<keyword evidence="3" id="KW-0810">Translation regulation</keyword>
<keyword evidence="4" id="KW-0966">Cell projection</keyword>
<keyword evidence="2" id="KW-1005">Bacterial flagellum biogenesis</keyword>
<evidence type="ECO:0000256" key="1">
    <source>
        <dbReference type="ARBA" id="ARBA00022490"/>
    </source>
</evidence>
<protein>
    <submittedName>
        <fullName evidence="4">Flagellar assembly protein FliW</fullName>
    </submittedName>
</protein>
<proteinExistence type="predicted"/>
<keyword evidence="5" id="KW-1185">Reference proteome</keyword>
<evidence type="ECO:0000256" key="3">
    <source>
        <dbReference type="ARBA" id="ARBA00022845"/>
    </source>
</evidence>
<dbReference type="InterPro" id="IPR024046">
    <property type="entry name" value="Flagellar_assmbl_FliW_dom_sf"/>
</dbReference>
<dbReference type="RefSeq" id="WP_341371649.1">
    <property type="nucleotide sequence ID" value="NZ_JBBPCO010000013.1"/>
</dbReference>
<name>A0ABU9DAN8_9PROT</name>
<dbReference type="InterPro" id="IPR003775">
    <property type="entry name" value="Flagellar_assembly_factor_FliW"/>
</dbReference>
<dbReference type="Gene3D" id="2.30.290.10">
    <property type="entry name" value="BH3618-like"/>
    <property type="match status" value="1"/>
</dbReference>
<dbReference type="Pfam" id="PF02623">
    <property type="entry name" value="FliW"/>
    <property type="match status" value="1"/>
</dbReference>
<reference evidence="4 5" key="1">
    <citation type="submission" date="2024-04" db="EMBL/GenBank/DDBJ databases">
        <authorList>
            <person name="Abashina T."/>
            <person name="Shaikin A."/>
        </authorList>
    </citation>
    <scope>NUCLEOTIDE SEQUENCE [LARGE SCALE GENOMIC DNA]</scope>
    <source>
        <strain evidence="4 5">AAFK</strain>
    </source>
</reference>
<keyword evidence="1" id="KW-0963">Cytoplasm</keyword>
<evidence type="ECO:0000313" key="5">
    <source>
        <dbReference type="Proteomes" id="UP001446205"/>
    </source>
</evidence>
<comment type="caution">
    <text evidence="4">The sequence shown here is derived from an EMBL/GenBank/DDBJ whole genome shotgun (WGS) entry which is preliminary data.</text>
</comment>
<evidence type="ECO:0000313" key="4">
    <source>
        <dbReference type="EMBL" id="MEK8090594.1"/>
    </source>
</evidence>
<dbReference type="EMBL" id="JBBPCO010000013">
    <property type="protein sequence ID" value="MEK8090594.1"/>
    <property type="molecule type" value="Genomic_DNA"/>
</dbReference>